<gene>
    <name evidence="1" type="ORF">HK439_08840</name>
</gene>
<protein>
    <submittedName>
        <fullName evidence="1">Uncharacterized protein</fullName>
    </submittedName>
</protein>
<evidence type="ECO:0000313" key="1">
    <source>
        <dbReference type="EMBL" id="MBD1546365.1"/>
    </source>
</evidence>
<comment type="caution">
    <text evidence="1">The sequence shown here is derived from an EMBL/GenBank/DDBJ whole genome shotgun (WGS) entry which is preliminary data.</text>
</comment>
<dbReference type="AlphaFoldDB" id="A0A926NZ93"/>
<dbReference type="RefSeq" id="WP_190291034.1">
    <property type="nucleotide sequence ID" value="NZ_JABFCZ010000008.1"/>
</dbReference>
<sequence length="239" mass="27201">MSRLLLLGDIYVQQLNGVSVRYQFSEIPEDRELDIDVLCVGGVTPQGAVNPNASFDGMDIFKEKLMDLEEGKYDYVGLMLGEVDCGFVFWYHAEKSNVSIFEQLDRSLKNYEKFITTYILPKYHPEQVCIFGSVLPTIPDDTEKKYLKGARAEVNATQYQRTALTLVYNGRLQSLARKLGVYYIDITVETMDFGRGLLSEAFANPDPANHLLDEGRAAPLLADRIVNDWVSREDFRNNF</sequence>
<dbReference type="Gene3D" id="3.40.50.1110">
    <property type="entry name" value="SGNH hydrolase"/>
    <property type="match status" value="1"/>
</dbReference>
<dbReference type="Proteomes" id="UP000598467">
    <property type="component" value="Unassembled WGS sequence"/>
</dbReference>
<proteinExistence type="predicted"/>
<evidence type="ECO:0000313" key="2">
    <source>
        <dbReference type="Proteomes" id="UP000598467"/>
    </source>
</evidence>
<dbReference type="InterPro" id="IPR036514">
    <property type="entry name" value="SGNH_hydro_sf"/>
</dbReference>
<organism evidence="1 2">
    <name type="scientific">Roseibium aggregatum</name>
    <dbReference type="NCBI Taxonomy" id="187304"/>
    <lineage>
        <taxon>Bacteria</taxon>
        <taxon>Pseudomonadati</taxon>
        <taxon>Pseudomonadota</taxon>
        <taxon>Alphaproteobacteria</taxon>
        <taxon>Hyphomicrobiales</taxon>
        <taxon>Stappiaceae</taxon>
        <taxon>Roseibium</taxon>
    </lineage>
</organism>
<dbReference type="GO" id="GO:0016788">
    <property type="term" value="F:hydrolase activity, acting on ester bonds"/>
    <property type="evidence" value="ECO:0007669"/>
    <property type="project" value="UniProtKB-ARBA"/>
</dbReference>
<name>A0A926NZ93_9HYPH</name>
<dbReference type="EMBL" id="JABFCZ010000008">
    <property type="protein sequence ID" value="MBD1546365.1"/>
    <property type="molecule type" value="Genomic_DNA"/>
</dbReference>
<reference evidence="1" key="1">
    <citation type="submission" date="2020-05" db="EMBL/GenBank/DDBJ databases">
        <title>Identification of trans-AT polyketide cluster in two marine bacteria, producers of a novel glutaramide-containing polyketide sesbanimide D and analogs.</title>
        <authorList>
            <person name="Kacar D."/>
            <person name="Rodriguez P."/>
            <person name="Canedo L."/>
            <person name="Gonzalez E."/>
            <person name="Galan B."/>
            <person name="De La Calle F."/>
            <person name="Garcia J.L."/>
        </authorList>
    </citation>
    <scope>NUCLEOTIDE SEQUENCE</scope>
    <source>
        <strain evidence="1">PHM038</strain>
    </source>
</reference>
<dbReference type="SUPFAM" id="SSF52266">
    <property type="entry name" value="SGNH hydrolase"/>
    <property type="match status" value="1"/>
</dbReference>
<accession>A0A926NZ93</accession>